<organism evidence="2 3">
    <name type="scientific">Thalassiosira pseudonana</name>
    <name type="common">Marine diatom</name>
    <name type="synonym">Cyclotella nana</name>
    <dbReference type="NCBI Taxonomy" id="35128"/>
    <lineage>
        <taxon>Eukaryota</taxon>
        <taxon>Sar</taxon>
        <taxon>Stramenopiles</taxon>
        <taxon>Ochrophyta</taxon>
        <taxon>Bacillariophyta</taxon>
        <taxon>Coscinodiscophyceae</taxon>
        <taxon>Thalassiosirophycidae</taxon>
        <taxon>Thalassiosirales</taxon>
        <taxon>Thalassiosiraceae</taxon>
        <taxon>Thalassiosira</taxon>
    </lineage>
</organism>
<feature type="compositionally biased region" description="Polar residues" evidence="1">
    <location>
        <begin position="482"/>
        <end position="491"/>
    </location>
</feature>
<feature type="compositionally biased region" description="Low complexity" evidence="1">
    <location>
        <begin position="213"/>
        <end position="232"/>
    </location>
</feature>
<dbReference type="GeneID" id="7442878"/>
<name>B8BS74_THAPS</name>
<dbReference type="InParanoid" id="B8BS74"/>
<feature type="compositionally biased region" description="Basic residues" evidence="1">
    <location>
        <begin position="104"/>
        <end position="119"/>
    </location>
</feature>
<evidence type="ECO:0000313" key="2">
    <source>
        <dbReference type="EMBL" id="EED96671.1"/>
    </source>
</evidence>
<proteinExistence type="predicted"/>
<feature type="region of interest" description="Disordered" evidence="1">
    <location>
        <begin position="435"/>
        <end position="459"/>
    </location>
</feature>
<feature type="compositionally biased region" description="Basic and acidic residues" evidence="1">
    <location>
        <begin position="492"/>
        <end position="506"/>
    </location>
</feature>
<evidence type="ECO:0000313" key="3">
    <source>
        <dbReference type="Proteomes" id="UP000001449"/>
    </source>
</evidence>
<dbReference type="eggNOG" id="ENOG502QYNI">
    <property type="taxonomic scope" value="Eukaryota"/>
</dbReference>
<dbReference type="HOGENOM" id="CLU_414217_0_0_1"/>
<dbReference type="PaxDb" id="35128-Thaps1884"/>
<dbReference type="Proteomes" id="UP000001449">
    <property type="component" value="Chromosome 1"/>
</dbReference>
<dbReference type="AlphaFoldDB" id="B8BS74"/>
<dbReference type="EMBL" id="CM000638">
    <property type="protein sequence ID" value="EED96671.1"/>
    <property type="molecule type" value="Genomic_DNA"/>
</dbReference>
<reference evidence="2 3" key="2">
    <citation type="journal article" date="2008" name="Nature">
        <title>The Phaeodactylum genome reveals the evolutionary history of diatom genomes.</title>
        <authorList>
            <person name="Bowler C."/>
            <person name="Allen A.E."/>
            <person name="Badger J.H."/>
            <person name="Grimwood J."/>
            <person name="Jabbari K."/>
            <person name="Kuo A."/>
            <person name="Maheswari U."/>
            <person name="Martens C."/>
            <person name="Maumus F."/>
            <person name="Otillar R.P."/>
            <person name="Rayko E."/>
            <person name="Salamov A."/>
            <person name="Vandepoele K."/>
            <person name="Beszteri B."/>
            <person name="Gruber A."/>
            <person name="Heijde M."/>
            <person name="Katinka M."/>
            <person name="Mock T."/>
            <person name="Valentin K."/>
            <person name="Verret F."/>
            <person name="Berges J.A."/>
            <person name="Brownlee C."/>
            <person name="Cadoret J.P."/>
            <person name="Chiovitti A."/>
            <person name="Choi C.J."/>
            <person name="Coesel S."/>
            <person name="De Martino A."/>
            <person name="Detter J.C."/>
            <person name="Durkin C."/>
            <person name="Falciatore A."/>
            <person name="Fournet J."/>
            <person name="Haruta M."/>
            <person name="Huysman M.J."/>
            <person name="Jenkins B.D."/>
            <person name="Jiroutova K."/>
            <person name="Jorgensen R.E."/>
            <person name="Joubert Y."/>
            <person name="Kaplan A."/>
            <person name="Kroger N."/>
            <person name="Kroth P.G."/>
            <person name="La Roche J."/>
            <person name="Lindquist E."/>
            <person name="Lommer M."/>
            <person name="Martin-Jezequel V."/>
            <person name="Lopez P.J."/>
            <person name="Lucas S."/>
            <person name="Mangogna M."/>
            <person name="McGinnis K."/>
            <person name="Medlin L.K."/>
            <person name="Montsant A."/>
            <person name="Oudot-Le Secq M.P."/>
            <person name="Napoli C."/>
            <person name="Obornik M."/>
            <person name="Parker M.S."/>
            <person name="Petit J.L."/>
            <person name="Porcel B.M."/>
            <person name="Poulsen N."/>
            <person name="Robison M."/>
            <person name="Rychlewski L."/>
            <person name="Rynearson T.A."/>
            <person name="Schmutz J."/>
            <person name="Shapiro H."/>
            <person name="Siaut M."/>
            <person name="Stanley M."/>
            <person name="Sussman M.R."/>
            <person name="Taylor A.R."/>
            <person name="Vardi A."/>
            <person name="von Dassow P."/>
            <person name="Vyverman W."/>
            <person name="Willis A."/>
            <person name="Wyrwicz L.S."/>
            <person name="Rokhsar D.S."/>
            <person name="Weissenbach J."/>
            <person name="Armbrust E.V."/>
            <person name="Green B.R."/>
            <person name="Van de Peer Y."/>
            <person name="Grigoriev I.V."/>
        </authorList>
    </citation>
    <scope>NUCLEOTIDE SEQUENCE [LARGE SCALE GENOMIC DNA]</scope>
    <source>
        <strain evidence="2 3">CCMP1335</strain>
    </source>
</reference>
<feature type="compositionally biased region" description="Polar residues" evidence="1">
    <location>
        <begin position="13"/>
        <end position="24"/>
    </location>
</feature>
<feature type="compositionally biased region" description="Acidic residues" evidence="1">
    <location>
        <begin position="137"/>
        <end position="158"/>
    </location>
</feature>
<feature type="compositionally biased region" description="Low complexity" evidence="1">
    <location>
        <begin position="124"/>
        <end position="136"/>
    </location>
</feature>
<protein>
    <submittedName>
        <fullName evidence="2">Uncharacterized protein</fullName>
    </submittedName>
</protein>
<evidence type="ECO:0000256" key="1">
    <source>
        <dbReference type="SAM" id="MobiDB-lite"/>
    </source>
</evidence>
<feature type="compositionally biased region" description="Basic residues" evidence="1">
    <location>
        <begin position="1"/>
        <end position="11"/>
    </location>
</feature>
<accession>B8BS74</accession>
<sequence>MIFTSSKRRSKGGSVTTETSTNASKPLAGSKRGPNVNAAKAHSPDDPQPTGMSVSDKRRMAAMISWEKRRKRNTCSKSDVQTPTKKSTGNASSAKASTPNVTPPKHKRKKAKVKPKRGRKNDADSTTTISDDTSTSLEDESTEDDEADDSSNNNDDDAPSNNKSKKREYTADLRRQAAIAGWERRKNMLAARRNEPSTQVESPTPLPKRRRTAATATDAPPPSKKTTVAQKTAPPPPAAAATAPPKKSRWHEKHPKAQGTKRSRRTSDNNDSSGNDVAKEASELVSYLKISRGWISFHPSSRYGNGTADNAYIPSSIATFIRNGAFSQRTVLEYGTLGVHYALDYEGYGGLKDMIDVFGEDYSPFPTETMMEYSRDFNEQKRVGWDLGDDLPWEKVEEVEDVLMQEQCEMRKEEIEAMSLAELAALHEITASRAAASSAEDATVERTAQSTDRQIATPDGMDDLFEMAGILSSLDSAVGEYNTPTTDTTSEPSHRPADKEPCVRDGSNDLSEVADVLASLGGTVGDHSVGTVPDNNITKQQYSSPVKYNNTVSNVRKMATTSPSLLALIQYDSCDEDKPPVANTNKPLHTTQAESVHANDEPMHTKTPEPTKACSSTLSFIQRSASVDVSNDYSKLCKTEEVKNENDMYFLGLYENCKVQDEE</sequence>
<dbReference type="KEGG" id="tps:THAPSDRAFT_1884"/>
<feature type="region of interest" description="Disordered" evidence="1">
    <location>
        <begin position="1"/>
        <end position="277"/>
    </location>
</feature>
<gene>
    <name evidence="2" type="ORF">THAPSDRAFT_1884</name>
</gene>
<feature type="compositionally biased region" description="Polar residues" evidence="1">
    <location>
        <begin position="75"/>
        <end position="100"/>
    </location>
</feature>
<feature type="compositionally biased region" description="Basic residues" evidence="1">
    <location>
        <begin position="246"/>
        <end position="264"/>
    </location>
</feature>
<keyword evidence="3" id="KW-1185">Reference proteome</keyword>
<dbReference type="RefSeq" id="XP_002287030.1">
    <property type="nucleotide sequence ID" value="XM_002286994.1"/>
</dbReference>
<feature type="region of interest" description="Disordered" evidence="1">
    <location>
        <begin position="478"/>
        <end position="506"/>
    </location>
</feature>
<reference evidence="2 3" key="1">
    <citation type="journal article" date="2004" name="Science">
        <title>The genome of the diatom Thalassiosira pseudonana: ecology, evolution, and metabolism.</title>
        <authorList>
            <person name="Armbrust E.V."/>
            <person name="Berges J.A."/>
            <person name="Bowler C."/>
            <person name="Green B.R."/>
            <person name="Martinez D."/>
            <person name="Putnam N.H."/>
            <person name="Zhou S."/>
            <person name="Allen A.E."/>
            <person name="Apt K.E."/>
            <person name="Bechner M."/>
            <person name="Brzezinski M.A."/>
            <person name="Chaal B.K."/>
            <person name="Chiovitti A."/>
            <person name="Davis A.K."/>
            <person name="Demarest M.S."/>
            <person name="Detter J.C."/>
            <person name="Glavina T."/>
            <person name="Goodstein D."/>
            <person name="Hadi M.Z."/>
            <person name="Hellsten U."/>
            <person name="Hildebrand M."/>
            <person name="Jenkins B.D."/>
            <person name="Jurka J."/>
            <person name="Kapitonov V.V."/>
            <person name="Kroger N."/>
            <person name="Lau W.W."/>
            <person name="Lane T.W."/>
            <person name="Larimer F.W."/>
            <person name="Lippmeier J.C."/>
            <person name="Lucas S."/>
            <person name="Medina M."/>
            <person name="Montsant A."/>
            <person name="Obornik M."/>
            <person name="Parker M.S."/>
            <person name="Palenik B."/>
            <person name="Pazour G.J."/>
            <person name="Richardson P.M."/>
            <person name="Rynearson T.A."/>
            <person name="Saito M.A."/>
            <person name="Schwartz D.C."/>
            <person name="Thamatrakoln K."/>
            <person name="Valentin K."/>
            <person name="Vardi A."/>
            <person name="Wilkerson F.P."/>
            <person name="Rokhsar D.S."/>
        </authorList>
    </citation>
    <scope>NUCLEOTIDE SEQUENCE [LARGE SCALE GENOMIC DNA]</scope>
    <source>
        <strain evidence="2 3">CCMP1335</strain>
    </source>
</reference>